<keyword evidence="1 7" id="KW-0806">Transcription termination</keyword>
<dbReference type="AlphaFoldDB" id="A0A366MVF1"/>
<proteinExistence type="inferred from homology"/>
<dbReference type="InterPro" id="IPR015946">
    <property type="entry name" value="KH_dom-like_a/b"/>
</dbReference>
<dbReference type="SUPFAM" id="SSF69705">
    <property type="entry name" value="Transcription factor NusA, N-terminal domain"/>
    <property type="match status" value="1"/>
</dbReference>
<accession>A0A366MVF1</accession>
<dbReference type="SMART" id="SM00316">
    <property type="entry name" value="S1"/>
    <property type="match status" value="1"/>
</dbReference>
<evidence type="ECO:0000256" key="2">
    <source>
        <dbReference type="ARBA" id="ARBA00022490"/>
    </source>
</evidence>
<dbReference type="RefSeq" id="WP_113892456.1">
    <property type="nucleotide sequence ID" value="NZ_JANJGA010000002.1"/>
</dbReference>
<evidence type="ECO:0000256" key="5">
    <source>
        <dbReference type="ARBA" id="ARBA00023015"/>
    </source>
</evidence>
<dbReference type="Gene3D" id="3.30.300.20">
    <property type="match status" value="2"/>
</dbReference>
<dbReference type="HAMAP" id="MF_00945_B">
    <property type="entry name" value="NusA_B"/>
    <property type="match status" value="1"/>
</dbReference>
<keyword evidence="10" id="KW-1185">Reference proteome</keyword>
<dbReference type="InterPro" id="IPR003029">
    <property type="entry name" value="S1_domain"/>
</dbReference>
<dbReference type="InterPro" id="IPR058582">
    <property type="entry name" value="KH_NusA_2nd"/>
</dbReference>
<evidence type="ECO:0000256" key="7">
    <source>
        <dbReference type="HAMAP-Rule" id="MF_00945"/>
    </source>
</evidence>
<dbReference type="InterPro" id="IPR013735">
    <property type="entry name" value="TF_NusA_N"/>
</dbReference>
<sequence length="390" mass="43149">MDKIIDILDSIAYEKGIKITDVENALKEALIKTAQKMVDHSLIFDANVDRANKKLILLQKIEVVANDDIRLNEDTKDEEGNPLNNENFISLDDAKNINSDLDIGDFVSYELEFENMGRNAATILSSNFEYRLQRFVEENVLSKYKEKIGKTVSGVVTRIDKNDSTFIEIGEIKGILQRKNRIKGESFKVGDTLNAVVKSVNIDKTLGLIVELSRTSPKFLENLLTLEVPELKDQKIIIEASARIPGTRSKIALTTTNPQIDAIGAIVGVKGVRINSVSSQLHNESIDCIEYSAIPEMFIARSLSPAIVNSVKVESTPNGNEKGKAIVTIFSDQKSKAIGKAGLNIRLASMLTKYDIELVEIESNKDISATSNTENEVKINDTSSLEALFK</sequence>
<dbReference type="NCBIfam" id="TIGR01953">
    <property type="entry name" value="NusA"/>
    <property type="match status" value="1"/>
</dbReference>
<keyword evidence="3 7" id="KW-0889">Transcription antitermination</keyword>
<comment type="subunit">
    <text evidence="7">Monomer. Binds directly to the core enzyme of the DNA-dependent RNA polymerase and to nascent RNA.</text>
</comment>
<dbReference type="Proteomes" id="UP000252669">
    <property type="component" value="Unassembled WGS sequence"/>
</dbReference>
<name>A0A366MVF1_9BACT</name>
<dbReference type="Pfam" id="PF13184">
    <property type="entry name" value="KH_NusA_1st"/>
    <property type="match status" value="1"/>
</dbReference>
<keyword evidence="2 7" id="KW-0963">Cytoplasm</keyword>
<evidence type="ECO:0000259" key="8">
    <source>
        <dbReference type="PROSITE" id="PS50126"/>
    </source>
</evidence>
<keyword evidence="4 7" id="KW-0694">RNA-binding</keyword>
<dbReference type="InterPro" id="IPR010213">
    <property type="entry name" value="TF_NusA"/>
</dbReference>
<protein>
    <recommendedName>
        <fullName evidence="7">Transcription termination/antitermination protein NusA</fullName>
    </recommendedName>
</protein>
<keyword evidence="6 7" id="KW-0804">Transcription</keyword>
<dbReference type="GO" id="GO:0005829">
    <property type="term" value="C:cytosol"/>
    <property type="evidence" value="ECO:0007669"/>
    <property type="project" value="TreeGrafter"/>
</dbReference>
<dbReference type="InterPro" id="IPR030842">
    <property type="entry name" value="TF_NusA_bacterial"/>
</dbReference>
<comment type="subcellular location">
    <subcellularLocation>
        <location evidence="7">Cytoplasm</location>
    </subcellularLocation>
</comment>
<dbReference type="PROSITE" id="PS50126">
    <property type="entry name" value="S1"/>
    <property type="match status" value="1"/>
</dbReference>
<dbReference type="Gene3D" id="3.30.1480.10">
    <property type="entry name" value="NusA, N-terminal domain"/>
    <property type="match status" value="1"/>
</dbReference>
<dbReference type="SUPFAM" id="SSF50249">
    <property type="entry name" value="Nucleic acid-binding proteins"/>
    <property type="match status" value="1"/>
</dbReference>
<evidence type="ECO:0000313" key="9">
    <source>
        <dbReference type="EMBL" id="RBQ30225.1"/>
    </source>
</evidence>
<organism evidence="9 10">
    <name type="scientific">Aliarcobacter vitoriensis</name>
    <dbReference type="NCBI Taxonomy" id="2011099"/>
    <lineage>
        <taxon>Bacteria</taxon>
        <taxon>Pseudomonadati</taxon>
        <taxon>Campylobacterota</taxon>
        <taxon>Epsilonproteobacteria</taxon>
        <taxon>Campylobacterales</taxon>
        <taxon>Arcobacteraceae</taxon>
        <taxon>Aliarcobacter</taxon>
    </lineage>
</organism>
<dbReference type="OrthoDB" id="9807233at2"/>
<dbReference type="GO" id="GO:0003700">
    <property type="term" value="F:DNA-binding transcription factor activity"/>
    <property type="evidence" value="ECO:0007669"/>
    <property type="project" value="InterPro"/>
</dbReference>
<feature type="domain" description="S1 motif" evidence="8">
    <location>
        <begin position="149"/>
        <end position="215"/>
    </location>
</feature>
<dbReference type="InterPro" id="IPR025249">
    <property type="entry name" value="TF_NusA_KH_1st"/>
</dbReference>
<dbReference type="GO" id="GO:0006353">
    <property type="term" value="P:DNA-templated transcription termination"/>
    <property type="evidence" value="ECO:0007669"/>
    <property type="project" value="UniProtKB-UniRule"/>
</dbReference>
<evidence type="ECO:0000256" key="1">
    <source>
        <dbReference type="ARBA" id="ARBA00022472"/>
    </source>
</evidence>
<dbReference type="Pfam" id="PF26594">
    <property type="entry name" value="KH_NusA_2nd"/>
    <property type="match status" value="1"/>
</dbReference>
<evidence type="ECO:0000256" key="4">
    <source>
        <dbReference type="ARBA" id="ARBA00022884"/>
    </source>
</evidence>
<keyword evidence="5 7" id="KW-0805">Transcription regulation</keyword>
<dbReference type="InterPro" id="IPR036555">
    <property type="entry name" value="NusA_N_sf"/>
</dbReference>
<dbReference type="SUPFAM" id="SSF54814">
    <property type="entry name" value="Prokaryotic type KH domain (KH-domain type II)"/>
    <property type="match status" value="2"/>
</dbReference>
<evidence type="ECO:0000256" key="6">
    <source>
        <dbReference type="ARBA" id="ARBA00023163"/>
    </source>
</evidence>
<dbReference type="InterPro" id="IPR009019">
    <property type="entry name" value="KH_sf_prok-type"/>
</dbReference>
<dbReference type="GO" id="GO:0003723">
    <property type="term" value="F:RNA binding"/>
    <property type="evidence" value="ECO:0007669"/>
    <property type="project" value="UniProtKB-UniRule"/>
</dbReference>
<comment type="function">
    <text evidence="7">Participates in both transcription termination and antitermination.</text>
</comment>
<dbReference type="InterPro" id="IPR012340">
    <property type="entry name" value="NA-bd_OB-fold"/>
</dbReference>
<evidence type="ECO:0000256" key="3">
    <source>
        <dbReference type="ARBA" id="ARBA00022814"/>
    </source>
</evidence>
<comment type="caution">
    <text evidence="9">The sequence shown here is derived from an EMBL/GenBank/DDBJ whole genome shotgun (WGS) entry which is preliminary data.</text>
</comment>
<dbReference type="EMBL" id="PDKB01000001">
    <property type="protein sequence ID" value="RBQ30225.1"/>
    <property type="molecule type" value="Genomic_DNA"/>
</dbReference>
<dbReference type="Gene3D" id="2.40.50.140">
    <property type="entry name" value="Nucleic acid-binding proteins"/>
    <property type="match status" value="1"/>
</dbReference>
<dbReference type="PANTHER" id="PTHR22648:SF0">
    <property type="entry name" value="TRANSCRIPTION TERMINATION_ANTITERMINATION PROTEIN NUSA"/>
    <property type="match status" value="1"/>
</dbReference>
<gene>
    <name evidence="7 9" type="primary">nusA</name>
    <name evidence="9" type="ORF">CRU91_00855</name>
</gene>
<evidence type="ECO:0000313" key="10">
    <source>
        <dbReference type="Proteomes" id="UP000252669"/>
    </source>
</evidence>
<dbReference type="GO" id="GO:0031564">
    <property type="term" value="P:transcription antitermination"/>
    <property type="evidence" value="ECO:0007669"/>
    <property type="project" value="UniProtKB-UniRule"/>
</dbReference>
<dbReference type="PANTHER" id="PTHR22648">
    <property type="entry name" value="TRANSCRIPTION TERMINATION FACTOR NUSA"/>
    <property type="match status" value="1"/>
</dbReference>
<reference evidence="9 10" key="1">
    <citation type="submission" date="2017-10" db="EMBL/GenBank/DDBJ databases">
        <title>Genomics of the genus Arcobacter.</title>
        <authorList>
            <person name="Perez-Cataluna A."/>
            <person name="Figueras M.J."/>
        </authorList>
    </citation>
    <scope>NUCLEOTIDE SEQUENCE [LARGE SCALE GENOMIC DNA]</scope>
    <source>
        <strain evidence="9 10">CECT 9230</strain>
    </source>
</reference>
<dbReference type="Pfam" id="PF08529">
    <property type="entry name" value="NusA_N"/>
    <property type="match status" value="1"/>
</dbReference>
<comment type="similarity">
    <text evidence="7">Belongs to the NusA family.</text>
</comment>